<dbReference type="PANTHER" id="PTHR46401">
    <property type="entry name" value="GLYCOSYLTRANSFERASE WBBK-RELATED"/>
    <property type="match status" value="1"/>
</dbReference>
<protein>
    <submittedName>
        <fullName evidence="3">Glycosyltransferase involved in cell wall biosynthesis</fullName>
    </submittedName>
</protein>
<proteinExistence type="predicted"/>
<evidence type="ECO:0000313" key="4">
    <source>
        <dbReference type="Proteomes" id="UP000294616"/>
    </source>
</evidence>
<dbReference type="Gene3D" id="3.40.50.2000">
    <property type="entry name" value="Glycogen Phosphorylase B"/>
    <property type="match status" value="2"/>
</dbReference>
<dbReference type="OrthoDB" id="9811239at2"/>
<keyword evidence="4" id="KW-1185">Reference proteome</keyword>
<dbReference type="RefSeq" id="WP_132220737.1">
    <property type="nucleotide sequence ID" value="NZ_SMGO01000001.1"/>
</dbReference>
<evidence type="ECO:0000313" key="3">
    <source>
        <dbReference type="EMBL" id="TCK84944.1"/>
    </source>
</evidence>
<evidence type="ECO:0000256" key="1">
    <source>
        <dbReference type="ARBA" id="ARBA00022679"/>
    </source>
</evidence>
<dbReference type="Proteomes" id="UP000294616">
    <property type="component" value="Unassembled WGS sequence"/>
</dbReference>
<dbReference type="InterPro" id="IPR001296">
    <property type="entry name" value="Glyco_trans_1"/>
</dbReference>
<name>A0A4R1M282_9SPHI</name>
<comment type="caution">
    <text evidence="3">The sequence shown here is derived from an EMBL/GenBank/DDBJ whole genome shotgun (WGS) entry which is preliminary data.</text>
</comment>
<reference evidence="3 4" key="1">
    <citation type="submission" date="2019-03" db="EMBL/GenBank/DDBJ databases">
        <title>Genomic Encyclopedia of Archaeal and Bacterial Type Strains, Phase II (KMG-II): from individual species to whole genera.</title>
        <authorList>
            <person name="Goeker M."/>
        </authorList>
    </citation>
    <scope>NUCLEOTIDE SEQUENCE [LARGE SCALE GENOMIC DNA]</scope>
    <source>
        <strain evidence="3 4">DSM 22554</strain>
    </source>
</reference>
<gene>
    <name evidence="3" type="ORF">C8N28_0240</name>
</gene>
<dbReference type="GO" id="GO:0016757">
    <property type="term" value="F:glycosyltransferase activity"/>
    <property type="evidence" value="ECO:0007669"/>
    <property type="project" value="InterPro"/>
</dbReference>
<sequence length="395" mass="45686">MNRKINVLYISVGEGGSDIALLNMLNGLSVYENINPVVLVNPRKVLIPELESRNIVYKIVNYKFSLWPRFNYWSEKIRYPWRLISNPIKNFIAVKKIIKIASDYNIDIIHTNVGVIQIGYIVAKKLGIPHIWHLREYQGPEFKMCQFPSKKFFFDKLNNDNNYSIAITNGVYNHFKLNQQNSCLIYDGVLKNNQTRFILEKEKYFLFVGKITDNKGVTELLEAFIEFAKTDELYELRIVAKFTINEYTRTLIKKIKKSGLQDRIKFLGYRQDTYELMSTASALIVPSKFEGFGLTTAEAMFNGCLVIGKDISGTKEQFDNGLKECGLEIGIRYSTLKELTLAMNDVKTNGIQHYVEQIKNAQATVKGLYSIEKNTQEINLLYKKTMNKINRRIIK</sequence>
<organism evidence="3 4">
    <name type="scientific">Albibacterium bauzanense</name>
    <dbReference type="NCBI Taxonomy" id="653929"/>
    <lineage>
        <taxon>Bacteria</taxon>
        <taxon>Pseudomonadati</taxon>
        <taxon>Bacteroidota</taxon>
        <taxon>Sphingobacteriia</taxon>
        <taxon>Sphingobacteriales</taxon>
        <taxon>Sphingobacteriaceae</taxon>
        <taxon>Albibacterium</taxon>
    </lineage>
</organism>
<keyword evidence="1 3" id="KW-0808">Transferase</keyword>
<dbReference type="EMBL" id="SMGO01000001">
    <property type="protein sequence ID" value="TCK84944.1"/>
    <property type="molecule type" value="Genomic_DNA"/>
</dbReference>
<accession>A0A4R1M282</accession>
<dbReference type="SUPFAM" id="SSF53756">
    <property type="entry name" value="UDP-Glycosyltransferase/glycogen phosphorylase"/>
    <property type="match status" value="1"/>
</dbReference>
<evidence type="ECO:0000259" key="2">
    <source>
        <dbReference type="Pfam" id="PF00534"/>
    </source>
</evidence>
<feature type="domain" description="Glycosyl transferase family 1" evidence="2">
    <location>
        <begin position="198"/>
        <end position="326"/>
    </location>
</feature>
<dbReference type="Pfam" id="PF00534">
    <property type="entry name" value="Glycos_transf_1"/>
    <property type="match status" value="1"/>
</dbReference>
<dbReference type="AlphaFoldDB" id="A0A4R1M282"/>
<dbReference type="PANTHER" id="PTHR46401:SF2">
    <property type="entry name" value="GLYCOSYLTRANSFERASE WBBK-RELATED"/>
    <property type="match status" value="1"/>
</dbReference>